<dbReference type="Pfam" id="PF05348">
    <property type="entry name" value="UMP1"/>
    <property type="match status" value="1"/>
</dbReference>
<dbReference type="GO" id="GO:0005737">
    <property type="term" value="C:cytoplasm"/>
    <property type="evidence" value="ECO:0007669"/>
    <property type="project" value="TreeGrafter"/>
</dbReference>
<dbReference type="PANTHER" id="PTHR12828:SF3">
    <property type="entry name" value="PROTEASOME MATURATION PROTEIN"/>
    <property type="match status" value="1"/>
</dbReference>
<evidence type="ECO:0000256" key="2">
    <source>
        <dbReference type="ARBA" id="ARBA00043974"/>
    </source>
</evidence>
<dbReference type="OrthoDB" id="15001at2759"/>
<name>A0A6P4YM43_BRABE</name>
<dbReference type="GO" id="GO:0043248">
    <property type="term" value="P:proteasome assembly"/>
    <property type="evidence" value="ECO:0007669"/>
    <property type="project" value="InterPro"/>
</dbReference>
<evidence type="ECO:0000313" key="4">
    <source>
        <dbReference type="RefSeq" id="XP_019619757.1"/>
    </source>
</evidence>
<dbReference type="AlphaFoldDB" id="A0A6P4YM43"/>
<accession>A0A6P4YM43</accession>
<dbReference type="Proteomes" id="UP000515135">
    <property type="component" value="Unplaced"/>
</dbReference>
<reference evidence="4" key="1">
    <citation type="submission" date="2025-08" db="UniProtKB">
        <authorList>
            <consortium name="RefSeq"/>
        </authorList>
    </citation>
    <scope>IDENTIFICATION</scope>
    <source>
        <tissue evidence="4">Gonad</tissue>
    </source>
</reference>
<proteinExistence type="inferred from homology"/>
<dbReference type="InterPro" id="IPR008012">
    <property type="entry name" value="Ump1"/>
</dbReference>
<keyword evidence="3" id="KW-1185">Reference proteome</keyword>
<organism evidence="3 4">
    <name type="scientific">Branchiostoma belcheri</name>
    <name type="common">Amphioxus</name>
    <dbReference type="NCBI Taxonomy" id="7741"/>
    <lineage>
        <taxon>Eukaryota</taxon>
        <taxon>Metazoa</taxon>
        <taxon>Chordata</taxon>
        <taxon>Cephalochordata</taxon>
        <taxon>Leptocardii</taxon>
        <taxon>Amphioxiformes</taxon>
        <taxon>Branchiostomatidae</taxon>
        <taxon>Branchiostoma</taxon>
    </lineage>
</organism>
<comment type="similarity">
    <text evidence="2">Belongs to the POMP/UMP1 family.</text>
</comment>
<evidence type="ECO:0000313" key="3">
    <source>
        <dbReference type="Proteomes" id="UP000515135"/>
    </source>
</evidence>
<protein>
    <submittedName>
        <fullName evidence="4">Proteasome maturation protein-like</fullName>
    </submittedName>
</protein>
<evidence type="ECO:0000256" key="1">
    <source>
        <dbReference type="ARBA" id="ARBA00023186"/>
    </source>
</evidence>
<dbReference type="RefSeq" id="XP_019619757.1">
    <property type="nucleotide sequence ID" value="XM_019764198.1"/>
</dbReference>
<sequence length="147" mass="16179">MCEISKMSLNVTTPASSLDVPLHQTGQYGVKETMKSAQGLSGVKSTLVAAHPLEASEALVRKNQDQVDFTMLRNVQGMHAPLRLQMERHIASKVQRLPCLHSSNVALDTLRGLDEHIDFNDVLNDPTAPEVMGDPHIMTERRAGILQ</sequence>
<dbReference type="KEGG" id="bbel:109466478"/>
<keyword evidence="1" id="KW-0143">Chaperone</keyword>
<dbReference type="PANTHER" id="PTHR12828">
    <property type="entry name" value="PROTEASOME MATURATION PROTEIN UMP1"/>
    <property type="match status" value="1"/>
</dbReference>
<dbReference type="GeneID" id="109466478"/>
<dbReference type="GO" id="GO:0005634">
    <property type="term" value="C:nucleus"/>
    <property type="evidence" value="ECO:0007669"/>
    <property type="project" value="TreeGrafter"/>
</dbReference>
<gene>
    <name evidence="4" type="primary">LOC109466478</name>
</gene>